<name>A0A8T0EE18_ARGBR</name>
<evidence type="ECO:0000313" key="2">
    <source>
        <dbReference type="EMBL" id="KAF8771049.1"/>
    </source>
</evidence>
<comment type="caution">
    <text evidence="2">The sequence shown here is derived from an EMBL/GenBank/DDBJ whole genome shotgun (WGS) entry which is preliminary data.</text>
</comment>
<protein>
    <submittedName>
        <fullName evidence="2">Speckle-type POZ protein B like protein</fullName>
    </submittedName>
</protein>
<sequence>MDADTLNRFLLFLYSDTLEDLQWDRAERLLYAANKYQVESLKKECSSFLMSHLTVSNVCEALVLAELYLEDQLKTECEAFVFENALEIFSSIEWENFTVENPFMSAKLLREYFALKKVS</sequence>
<evidence type="ECO:0000313" key="3">
    <source>
        <dbReference type="Proteomes" id="UP000807504"/>
    </source>
</evidence>
<dbReference type="Gene3D" id="1.25.40.420">
    <property type="match status" value="1"/>
</dbReference>
<gene>
    <name evidence="2" type="ORF">HNY73_018505</name>
</gene>
<dbReference type="PANTHER" id="PTHR24413">
    <property type="entry name" value="SPECKLE-TYPE POZ PROTEIN"/>
    <property type="match status" value="1"/>
</dbReference>
<accession>A0A8T0EE18</accession>
<proteinExistence type="predicted"/>
<feature type="domain" description="BTB" evidence="1">
    <location>
        <begin position="1"/>
        <end position="52"/>
    </location>
</feature>
<dbReference type="Gene3D" id="3.30.710.10">
    <property type="entry name" value="Potassium Channel Kv1.1, Chain A"/>
    <property type="match status" value="1"/>
</dbReference>
<dbReference type="Pfam" id="PF00651">
    <property type="entry name" value="BTB"/>
    <property type="match status" value="1"/>
</dbReference>
<keyword evidence="3" id="KW-1185">Reference proteome</keyword>
<dbReference type="Proteomes" id="UP000807504">
    <property type="component" value="Unassembled WGS sequence"/>
</dbReference>
<organism evidence="2 3">
    <name type="scientific">Argiope bruennichi</name>
    <name type="common">Wasp spider</name>
    <name type="synonym">Aranea bruennichi</name>
    <dbReference type="NCBI Taxonomy" id="94029"/>
    <lineage>
        <taxon>Eukaryota</taxon>
        <taxon>Metazoa</taxon>
        <taxon>Ecdysozoa</taxon>
        <taxon>Arthropoda</taxon>
        <taxon>Chelicerata</taxon>
        <taxon>Arachnida</taxon>
        <taxon>Araneae</taxon>
        <taxon>Araneomorphae</taxon>
        <taxon>Entelegynae</taxon>
        <taxon>Araneoidea</taxon>
        <taxon>Araneidae</taxon>
        <taxon>Argiope</taxon>
    </lineage>
</organism>
<dbReference type="EMBL" id="JABXBU010002228">
    <property type="protein sequence ID" value="KAF8771049.1"/>
    <property type="molecule type" value="Genomic_DNA"/>
</dbReference>
<dbReference type="OrthoDB" id="6434910at2759"/>
<dbReference type="InterPro" id="IPR011333">
    <property type="entry name" value="SKP1/BTB/POZ_sf"/>
</dbReference>
<dbReference type="InterPro" id="IPR000210">
    <property type="entry name" value="BTB/POZ_dom"/>
</dbReference>
<evidence type="ECO:0000259" key="1">
    <source>
        <dbReference type="Pfam" id="PF00651"/>
    </source>
</evidence>
<reference evidence="2" key="1">
    <citation type="journal article" date="2020" name="bioRxiv">
        <title>Chromosome-level reference genome of the European wasp spider Argiope bruennichi: a resource for studies on range expansion and evolutionary adaptation.</title>
        <authorList>
            <person name="Sheffer M.M."/>
            <person name="Hoppe A."/>
            <person name="Krehenwinkel H."/>
            <person name="Uhl G."/>
            <person name="Kuss A.W."/>
            <person name="Jensen L."/>
            <person name="Jensen C."/>
            <person name="Gillespie R.G."/>
            <person name="Hoff K.J."/>
            <person name="Prost S."/>
        </authorList>
    </citation>
    <scope>NUCLEOTIDE SEQUENCE</scope>
</reference>
<reference evidence="2" key="2">
    <citation type="submission" date="2020-06" db="EMBL/GenBank/DDBJ databases">
        <authorList>
            <person name="Sheffer M."/>
        </authorList>
    </citation>
    <scope>NUCLEOTIDE SEQUENCE</scope>
</reference>
<dbReference type="OMA" id="FDSTHAM"/>
<dbReference type="SUPFAM" id="SSF54695">
    <property type="entry name" value="POZ domain"/>
    <property type="match status" value="1"/>
</dbReference>
<dbReference type="AlphaFoldDB" id="A0A8T0EE18"/>